<dbReference type="OrthoDB" id="9784483at2"/>
<dbReference type="Pfam" id="PF00970">
    <property type="entry name" value="FAD_binding_6"/>
    <property type="match status" value="1"/>
</dbReference>
<dbReference type="InterPro" id="IPR017927">
    <property type="entry name" value="FAD-bd_FR_type"/>
</dbReference>
<gene>
    <name evidence="11" type="ORF">THSYN_12245</name>
</gene>
<reference evidence="11 12" key="1">
    <citation type="submission" date="2017-03" db="EMBL/GenBank/DDBJ databases">
        <title>Complete genome sequence of Candidatus 'Thiodictyon syntrophicum' sp. nov. strain Cad16T, a photolithoautotroph purple sulfur bacterium isolated from an alpine meromictic lake.</title>
        <authorList>
            <person name="Luedin S.M."/>
            <person name="Pothier J.F."/>
            <person name="Danza F."/>
            <person name="Storelli N."/>
            <person name="Wittwer M."/>
            <person name="Tonolla M."/>
        </authorList>
    </citation>
    <scope>NUCLEOTIDE SEQUENCE [LARGE SCALE GENOMIC DNA]</scope>
    <source>
        <strain evidence="11 12">Cad16T</strain>
    </source>
</reference>
<keyword evidence="8" id="KW-0560">Oxidoreductase</keyword>
<evidence type="ECO:0000313" key="12">
    <source>
        <dbReference type="Proteomes" id="UP000232638"/>
    </source>
</evidence>
<proteinExistence type="inferred from homology"/>
<comment type="catalytic activity">
    <reaction evidence="9">
        <text>2 reduced [2Fe-2S]-[ferredoxin] + NADP(+) + H(+) = 2 oxidized [2Fe-2S]-[ferredoxin] + NADPH</text>
        <dbReference type="Rhea" id="RHEA:20125"/>
        <dbReference type="Rhea" id="RHEA-COMP:10000"/>
        <dbReference type="Rhea" id="RHEA-COMP:10001"/>
        <dbReference type="ChEBI" id="CHEBI:15378"/>
        <dbReference type="ChEBI" id="CHEBI:33737"/>
        <dbReference type="ChEBI" id="CHEBI:33738"/>
        <dbReference type="ChEBI" id="CHEBI:57783"/>
        <dbReference type="ChEBI" id="CHEBI:58349"/>
        <dbReference type="EC" id="1.18.1.2"/>
    </reaction>
</comment>
<keyword evidence="12" id="KW-1185">Reference proteome</keyword>
<dbReference type="KEGG" id="tsy:THSYN_12245"/>
<evidence type="ECO:0000256" key="5">
    <source>
        <dbReference type="ARBA" id="ARBA00022741"/>
    </source>
</evidence>
<comment type="cofactor">
    <cofactor evidence="1">
        <name>FAD</name>
        <dbReference type="ChEBI" id="CHEBI:57692"/>
    </cofactor>
</comment>
<dbReference type="InterPro" id="IPR039261">
    <property type="entry name" value="FNR_nucleotide-bd"/>
</dbReference>
<dbReference type="RefSeq" id="WP_100919418.1">
    <property type="nucleotide sequence ID" value="NZ_CP020370.1"/>
</dbReference>
<dbReference type="PROSITE" id="PS51384">
    <property type="entry name" value="FAD_FR"/>
    <property type="match status" value="1"/>
</dbReference>
<dbReference type="Gene3D" id="3.40.50.80">
    <property type="entry name" value="Nucleotide-binding domain of ferredoxin-NADP reductase (FNR) module"/>
    <property type="match status" value="1"/>
</dbReference>
<dbReference type="InterPro" id="IPR033892">
    <property type="entry name" value="FNR_bac"/>
</dbReference>
<dbReference type="Pfam" id="PF00175">
    <property type="entry name" value="NAD_binding_1"/>
    <property type="match status" value="1"/>
</dbReference>
<evidence type="ECO:0000256" key="6">
    <source>
        <dbReference type="ARBA" id="ARBA00022827"/>
    </source>
</evidence>
<dbReference type="PANTHER" id="PTHR47878">
    <property type="entry name" value="OXIDOREDUCTASE FAD/NAD(P)-BINDING DOMAIN PROTEIN"/>
    <property type="match status" value="1"/>
</dbReference>
<dbReference type="InterPro" id="IPR017938">
    <property type="entry name" value="Riboflavin_synthase-like_b-brl"/>
</dbReference>
<keyword evidence="5" id="KW-0547">Nucleotide-binding</keyword>
<evidence type="ECO:0000256" key="4">
    <source>
        <dbReference type="ARBA" id="ARBA00022630"/>
    </source>
</evidence>
<dbReference type="AlphaFoldDB" id="A0A2K8U7X9"/>
<dbReference type="Gene3D" id="2.40.30.10">
    <property type="entry name" value="Translation factors"/>
    <property type="match status" value="1"/>
</dbReference>
<evidence type="ECO:0000256" key="9">
    <source>
        <dbReference type="ARBA" id="ARBA00047776"/>
    </source>
</evidence>
<dbReference type="PANTHER" id="PTHR47878:SF1">
    <property type="entry name" value="FLAVODOXIN_FERREDOXIN--NADP REDUCTASE"/>
    <property type="match status" value="1"/>
</dbReference>
<protein>
    <recommendedName>
        <fullName evidence="3">ferredoxin--NADP(+) reductase</fullName>
        <ecNumber evidence="3">1.18.1.2</ecNumber>
    </recommendedName>
</protein>
<accession>A0A2K8U7X9</accession>
<evidence type="ECO:0000313" key="11">
    <source>
        <dbReference type="EMBL" id="AUB81655.1"/>
    </source>
</evidence>
<evidence type="ECO:0000259" key="10">
    <source>
        <dbReference type="PROSITE" id="PS51384"/>
    </source>
</evidence>
<dbReference type="GO" id="GO:0042167">
    <property type="term" value="P:heme catabolic process"/>
    <property type="evidence" value="ECO:0007669"/>
    <property type="project" value="TreeGrafter"/>
</dbReference>
<evidence type="ECO:0000256" key="7">
    <source>
        <dbReference type="ARBA" id="ARBA00022857"/>
    </source>
</evidence>
<organism evidence="11 12">
    <name type="scientific">Candidatus Thiodictyon syntrophicum</name>
    <dbReference type="NCBI Taxonomy" id="1166950"/>
    <lineage>
        <taxon>Bacteria</taxon>
        <taxon>Pseudomonadati</taxon>
        <taxon>Pseudomonadota</taxon>
        <taxon>Gammaproteobacteria</taxon>
        <taxon>Chromatiales</taxon>
        <taxon>Chromatiaceae</taxon>
        <taxon>Thiodictyon</taxon>
    </lineage>
</organism>
<dbReference type="CDD" id="cd06195">
    <property type="entry name" value="FNR1"/>
    <property type="match status" value="1"/>
</dbReference>
<dbReference type="InterPro" id="IPR051930">
    <property type="entry name" value="FNR_type-1"/>
</dbReference>
<dbReference type="GO" id="GO:0034599">
    <property type="term" value="P:cellular response to oxidative stress"/>
    <property type="evidence" value="ECO:0007669"/>
    <property type="project" value="TreeGrafter"/>
</dbReference>
<name>A0A2K8U7X9_9GAMM</name>
<dbReference type="EMBL" id="CP020370">
    <property type="protein sequence ID" value="AUB81655.1"/>
    <property type="molecule type" value="Genomic_DNA"/>
</dbReference>
<dbReference type="GO" id="GO:0000166">
    <property type="term" value="F:nucleotide binding"/>
    <property type="evidence" value="ECO:0007669"/>
    <property type="project" value="UniProtKB-KW"/>
</dbReference>
<dbReference type="EC" id="1.18.1.2" evidence="3"/>
<dbReference type="Proteomes" id="UP000232638">
    <property type="component" value="Chromosome"/>
</dbReference>
<keyword evidence="7" id="KW-0521">NADP</keyword>
<evidence type="ECO:0000256" key="8">
    <source>
        <dbReference type="ARBA" id="ARBA00023002"/>
    </source>
</evidence>
<feature type="domain" description="FAD-binding FR-type" evidence="10">
    <location>
        <begin position="2"/>
        <end position="101"/>
    </location>
</feature>
<evidence type="ECO:0000256" key="3">
    <source>
        <dbReference type="ARBA" id="ARBA00013223"/>
    </source>
</evidence>
<dbReference type="SUPFAM" id="SSF63380">
    <property type="entry name" value="Riboflavin synthase domain-like"/>
    <property type="match status" value="1"/>
</dbReference>
<comment type="similarity">
    <text evidence="2">Belongs to the ferredoxin--NADP reductase type 1 family.</text>
</comment>
<keyword evidence="4" id="KW-0285">Flavoprotein</keyword>
<dbReference type="InterPro" id="IPR008333">
    <property type="entry name" value="Cbr1-like_FAD-bd_dom"/>
</dbReference>
<dbReference type="GO" id="GO:0004324">
    <property type="term" value="F:ferredoxin-NADP+ reductase activity"/>
    <property type="evidence" value="ECO:0007669"/>
    <property type="project" value="UniProtKB-EC"/>
</dbReference>
<evidence type="ECO:0000256" key="1">
    <source>
        <dbReference type="ARBA" id="ARBA00001974"/>
    </source>
</evidence>
<sequence>MRDWVKGTVVGRHVWTDGLFSIQFDAPVADFRAGQYVKIALDIDGERVSRAYSLVSPPQDRPLEVLFNEVPGGPFTPYLSGLKLGDPVWVSAQPGGIFTLEFVLPADSLWLLATGTGVGVYLSMLRTPDPWERFRRVVLVHGVRNVADLVYGETIAAIAARYGERFVMVPAVTREPYAPGLNGRITDLLNSGALEERAGTGIAAASSHVMLCGNSAMIKDAKVILEGRGLVRHRRHVPGQYSAEHYH</sequence>
<dbReference type="SUPFAM" id="SSF52343">
    <property type="entry name" value="Ferredoxin reductase-like, C-terminal NADP-linked domain"/>
    <property type="match status" value="1"/>
</dbReference>
<keyword evidence="6" id="KW-0274">FAD</keyword>
<evidence type="ECO:0000256" key="2">
    <source>
        <dbReference type="ARBA" id="ARBA00008312"/>
    </source>
</evidence>
<dbReference type="InterPro" id="IPR001433">
    <property type="entry name" value="OxRdtase_FAD/NAD-bd"/>
</dbReference>